<evidence type="ECO:0000256" key="1">
    <source>
        <dbReference type="ARBA" id="ARBA00006464"/>
    </source>
</evidence>
<dbReference type="AlphaFoldDB" id="A0A1I5YGM1"/>
<feature type="domain" description="Bacterial sugar transferase" evidence="3">
    <location>
        <begin position="3"/>
        <end position="176"/>
    </location>
</feature>
<gene>
    <name evidence="4" type="ORF">SAMN05421853_105232</name>
</gene>
<evidence type="ECO:0000313" key="5">
    <source>
        <dbReference type="Proteomes" id="UP000243106"/>
    </source>
</evidence>
<dbReference type="InterPro" id="IPR003362">
    <property type="entry name" value="Bact_transf"/>
</dbReference>
<evidence type="ECO:0000313" key="4">
    <source>
        <dbReference type="EMBL" id="SFQ43067.1"/>
    </source>
</evidence>
<evidence type="ECO:0000259" key="3">
    <source>
        <dbReference type="Pfam" id="PF02397"/>
    </source>
</evidence>
<protein>
    <submittedName>
        <fullName evidence="4">Sugar transferase involved in LPS biosynthesis (Colanic, teichoic acid)</fullName>
    </submittedName>
</protein>
<reference evidence="5" key="1">
    <citation type="submission" date="2016-10" db="EMBL/GenBank/DDBJ databases">
        <authorList>
            <person name="Varghese N."/>
            <person name="Submissions S."/>
        </authorList>
    </citation>
    <scope>NUCLEOTIDE SEQUENCE [LARGE SCALE GENOMIC DNA]</scope>
    <source>
        <strain evidence="5">JCM 10271</strain>
    </source>
</reference>
<name>A0A1I5YGM1_9RHOB</name>
<dbReference type="PANTHER" id="PTHR30576">
    <property type="entry name" value="COLANIC BIOSYNTHESIS UDP-GLUCOSE LIPID CARRIER TRANSFERASE"/>
    <property type="match status" value="1"/>
</dbReference>
<sequence length="210" mass="23078">MPRLLEIFLTLALSVVALPLGCLVALLVWAGLGRPIFFRQVRSGQGGRRIVILKFRSMNEDRDESDALLPDEARTNAIGRVIRRFRVDEIPQLLAILRGDLALVGPRPLLPETLRAFGTDAVLRGRVRPGMTGWAQVSGNSRLTDAEKVALDLWYVDHRSAALDMAILGLTVVTLLRGEARAEARIRVAADVLRRRAVEAPPPSLSPGRP</sequence>
<dbReference type="GO" id="GO:0016780">
    <property type="term" value="F:phosphotransferase activity, for other substituted phosphate groups"/>
    <property type="evidence" value="ECO:0007669"/>
    <property type="project" value="TreeGrafter"/>
</dbReference>
<comment type="similarity">
    <text evidence="1">Belongs to the bacterial sugar transferase family.</text>
</comment>
<proteinExistence type="inferred from homology"/>
<dbReference type="STRING" id="93684.SAMN05421853_105232"/>
<keyword evidence="4" id="KW-0808">Transferase</keyword>
<keyword evidence="5" id="KW-1185">Reference proteome</keyword>
<dbReference type="RefSeq" id="WP_093011051.1">
    <property type="nucleotide sequence ID" value="NZ_FOXV01000005.1"/>
</dbReference>
<dbReference type="Pfam" id="PF02397">
    <property type="entry name" value="Bac_transf"/>
    <property type="match status" value="1"/>
</dbReference>
<keyword evidence="2" id="KW-0270">Exopolysaccharide synthesis</keyword>
<dbReference type="EMBL" id="FOXV01000005">
    <property type="protein sequence ID" value="SFQ43067.1"/>
    <property type="molecule type" value="Genomic_DNA"/>
</dbReference>
<accession>A0A1I5YGM1</accession>
<evidence type="ECO:0000256" key="2">
    <source>
        <dbReference type="ARBA" id="ARBA00023169"/>
    </source>
</evidence>
<dbReference type="Proteomes" id="UP000243106">
    <property type="component" value="Unassembled WGS sequence"/>
</dbReference>
<dbReference type="GO" id="GO:0000271">
    <property type="term" value="P:polysaccharide biosynthetic process"/>
    <property type="evidence" value="ECO:0007669"/>
    <property type="project" value="UniProtKB-KW"/>
</dbReference>
<dbReference type="PANTHER" id="PTHR30576:SF8">
    <property type="entry name" value="UNDECAPRENYL-PHOSPHATE GALACTOSE PHOSPHOTRANSFERASE"/>
    <property type="match status" value="1"/>
</dbReference>
<organism evidence="4 5">
    <name type="scientific">Roseivivax halotolerans</name>
    <dbReference type="NCBI Taxonomy" id="93684"/>
    <lineage>
        <taxon>Bacteria</taxon>
        <taxon>Pseudomonadati</taxon>
        <taxon>Pseudomonadota</taxon>
        <taxon>Alphaproteobacteria</taxon>
        <taxon>Rhodobacterales</taxon>
        <taxon>Roseobacteraceae</taxon>
        <taxon>Roseivivax</taxon>
    </lineage>
</organism>